<dbReference type="GO" id="GO:0016787">
    <property type="term" value="F:hydrolase activity"/>
    <property type="evidence" value="ECO:0007669"/>
    <property type="project" value="UniProtKB-KW"/>
</dbReference>
<keyword evidence="1" id="KW-0540">Nuclease</keyword>
<name>A0A445MVG3_9BACT</name>
<evidence type="ECO:0000256" key="1">
    <source>
        <dbReference type="ARBA" id="ARBA00022722"/>
    </source>
</evidence>
<feature type="domain" description="TNase-like" evidence="4">
    <location>
        <begin position="38"/>
        <end position="167"/>
    </location>
</feature>
<sequence>MSDGGNPSCSTHNKTRTMIKPSRPLLLLILAVCLALGNAVRHRVKYVYDGDTVQLENGQRLRYLGINAPEVRHGDRKAEHMADAARNLNRELVLNAKVSLEYDKRRKDRYGRLLAYVFLENGETVNNILIQKGLAHVMINDEDIKYRALLLASQRTAIENRIGIWRELLKTDQNSYLGNRASHRFHKKTCRFSKEIKKIVWFKSRRDAYWEGYSPCRQCNP</sequence>
<dbReference type="GO" id="GO:0004519">
    <property type="term" value="F:endonuclease activity"/>
    <property type="evidence" value="ECO:0007669"/>
    <property type="project" value="UniProtKB-KW"/>
</dbReference>
<gene>
    <name evidence="5" type="ORF">PITCH_A190080</name>
</gene>
<dbReference type="AlphaFoldDB" id="A0A445MVG3"/>
<dbReference type="SUPFAM" id="SSF50199">
    <property type="entry name" value="Staphylococcal nuclease"/>
    <property type="match status" value="1"/>
</dbReference>
<dbReference type="SUPFAM" id="SSF57884">
    <property type="entry name" value="Ada DNA repair protein, N-terminal domain (N-Ada 10)"/>
    <property type="match status" value="1"/>
</dbReference>
<keyword evidence="2" id="KW-0255">Endonuclease</keyword>
<dbReference type="InterPro" id="IPR002071">
    <property type="entry name" value="Thermonucl_AS"/>
</dbReference>
<dbReference type="Gene3D" id="3.40.10.10">
    <property type="entry name" value="DNA Methylphosphotriester Repair Domain"/>
    <property type="match status" value="1"/>
</dbReference>
<dbReference type="PANTHER" id="PTHR12302:SF3">
    <property type="entry name" value="SERINE_THREONINE-PROTEIN KINASE 31"/>
    <property type="match status" value="1"/>
</dbReference>
<dbReference type="Pfam" id="PF00565">
    <property type="entry name" value="SNase"/>
    <property type="match status" value="1"/>
</dbReference>
<dbReference type="EMBL" id="OJIN01000101">
    <property type="protein sequence ID" value="SPD73504.1"/>
    <property type="molecule type" value="Genomic_DNA"/>
</dbReference>
<evidence type="ECO:0000313" key="5">
    <source>
        <dbReference type="EMBL" id="SPD73504.1"/>
    </source>
</evidence>
<evidence type="ECO:0000256" key="3">
    <source>
        <dbReference type="ARBA" id="ARBA00022801"/>
    </source>
</evidence>
<dbReference type="GO" id="GO:0003676">
    <property type="term" value="F:nucleic acid binding"/>
    <property type="evidence" value="ECO:0007669"/>
    <property type="project" value="InterPro"/>
</dbReference>
<evidence type="ECO:0000256" key="2">
    <source>
        <dbReference type="ARBA" id="ARBA00022759"/>
    </source>
</evidence>
<dbReference type="InterPro" id="IPR016071">
    <property type="entry name" value="Staphylococal_nuclease_OB-fold"/>
</dbReference>
<dbReference type="Gene3D" id="2.40.50.90">
    <property type="match status" value="1"/>
</dbReference>
<accession>A0A445MVG3</accession>
<reference evidence="5" key="1">
    <citation type="submission" date="2018-01" db="EMBL/GenBank/DDBJ databases">
        <authorList>
            <person name="Regsiter A."/>
            <person name="William W."/>
        </authorList>
    </citation>
    <scope>NUCLEOTIDE SEQUENCE</scope>
    <source>
        <strain evidence="5">TRIP AH-1</strain>
    </source>
</reference>
<protein>
    <recommendedName>
        <fullName evidence="4">TNase-like domain-containing protein</fullName>
    </recommendedName>
</protein>
<proteinExistence type="predicted"/>
<dbReference type="InterPro" id="IPR035437">
    <property type="entry name" value="SNase_OB-fold_sf"/>
</dbReference>
<dbReference type="PANTHER" id="PTHR12302">
    <property type="entry name" value="EBNA2 BINDING PROTEIN P100"/>
    <property type="match status" value="1"/>
</dbReference>
<organism evidence="5">
    <name type="scientific">uncultured Desulfobacterium sp</name>
    <dbReference type="NCBI Taxonomy" id="201089"/>
    <lineage>
        <taxon>Bacteria</taxon>
        <taxon>Pseudomonadati</taxon>
        <taxon>Thermodesulfobacteriota</taxon>
        <taxon>Desulfobacteria</taxon>
        <taxon>Desulfobacterales</taxon>
        <taxon>Desulfobacteriaceae</taxon>
        <taxon>Desulfobacterium</taxon>
        <taxon>environmental samples</taxon>
    </lineage>
</organism>
<keyword evidence="3" id="KW-0378">Hydrolase</keyword>
<evidence type="ECO:0000259" key="4">
    <source>
        <dbReference type="PROSITE" id="PS50830"/>
    </source>
</evidence>
<dbReference type="PROSITE" id="PS50830">
    <property type="entry name" value="TNASE_3"/>
    <property type="match status" value="1"/>
</dbReference>
<dbReference type="SMART" id="SM00318">
    <property type="entry name" value="SNc"/>
    <property type="match status" value="1"/>
</dbReference>
<dbReference type="PROSITE" id="PS01284">
    <property type="entry name" value="TNASE_2"/>
    <property type="match status" value="1"/>
</dbReference>
<dbReference type="InterPro" id="IPR035451">
    <property type="entry name" value="Ada-like_dom_sf"/>
</dbReference>